<dbReference type="GO" id="GO:0008270">
    <property type="term" value="F:zinc ion binding"/>
    <property type="evidence" value="ECO:0007669"/>
    <property type="project" value="InterPro"/>
</dbReference>
<dbReference type="FunFam" id="1.25.40.10:FF:000144">
    <property type="entry name" value="Pentatricopeptide repeat-containing protein, mitochondrial"/>
    <property type="match status" value="1"/>
</dbReference>
<dbReference type="Pfam" id="PF14432">
    <property type="entry name" value="DYW_deaminase"/>
    <property type="match status" value="1"/>
</dbReference>
<dbReference type="InterPro" id="IPR032867">
    <property type="entry name" value="DYW_dom"/>
</dbReference>
<dbReference type="AlphaFoldDB" id="A0A843V6X7"/>
<dbReference type="FunFam" id="1.25.40.10:FF:000454">
    <property type="entry name" value="Pentatricopeptide repeat-containing protein At3g47530"/>
    <property type="match status" value="1"/>
</dbReference>
<evidence type="ECO:0000313" key="4">
    <source>
        <dbReference type="EMBL" id="MQL90377.1"/>
    </source>
</evidence>
<evidence type="ECO:0000313" key="5">
    <source>
        <dbReference type="Proteomes" id="UP000652761"/>
    </source>
</evidence>
<evidence type="ECO:0000256" key="2">
    <source>
        <dbReference type="PROSITE-ProRule" id="PRU00708"/>
    </source>
</evidence>
<dbReference type="PANTHER" id="PTHR47926">
    <property type="entry name" value="PENTATRICOPEPTIDE REPEAT-CONTAINING PROTEIN"/>
    <property type="match status" value="1"/>
</dbReference>
<proteinExistence type="predicted"/>
<dbReference type="EMBL" id="NMUH01001236">
    <property type="protein sequence ID" value="MQL90377.1"/>
    <property type="molecule type" value="Genomic_DNA"/>
</dbReference>
<dbReference type="GO" id="GO:0009451">
    <property type="term" value="P:RNA modification"/>
    <property type="evidence" value="ECO:0007669"/>
    <property type="project" value="InterPro"/>
</dbReference>
<dbReference type="PANTHER" id="PTHR47926:SF466">
    <property type="entry name" value="(WILD MALAYSIAN BANANA) HYPOTHETICAL PROTEIN"/>
    <property type="match status" value="1"/>
</dbReference>
<dbReference type="Pfam" id="PF20431">
    <property type="entry name" value="E_motif"/>
    <property type="match status" value="1"/>
</dbReference>
<dbReference type="FunFam" id="1.25.40.10:FF:000344">
    <property type="entry name" value="Pentatricopeptide repeat-containing protein"/>
    <property type="match status" value="1"/>
</dbReference>
<feature type="domain" description="DYW" evidence="3">
    <location>
        <begin position="590"/>
        <end position="682"/>
    </location>
</feature>
<feature type="repeat" description="PPR" evidence="2">
    <location>
        <begin position="410"/>
        <end position="445"/>
    </location>
</feature>
<name>A0A843V6X7_COLES</name>
<dbReference type="Pfam" id="PF01535">
    <property type="entry name" value="PPR"/>
    <property type="match status" value="3"/>
</dbReference>
<accession>A0A843V6X7</accession>
<feature type="repeat" description="PPR" evidence="2">
    <location>
        <begin position="173"/>
        <end position="207"/>
    </location>
</feature>
<dbReference type="InterPro" id="IPR046848">
    <property type="entry name" value="E_motif"/>
</dbReference>
<gene>
    <name evidence="4" type="ORF">Taro_022967</name>
</gene>
<protein>
    <recommendedName>
        <fullName evidence="3">DYW domain-containing protein</fullName>
    </recommendedName>
</protein>
<evidence type="ECO:0000259" key="3">
    <source>
        <dbReference type="Pfam" id="PF14432"/>
    </source>
</evidence>
<dbReference type="Gene3D" id="1.25.40.10">
    <property type="entry name" value="Tetratricopeptide repeat domain"/>
    <property type="match status" value="3"/>
</dbReference>
<dbReference type="Proteomes" id="UP000652761">
    <property type="component" value="Unassembled WGS sequence"/>
</dbReference>
<dbReference type="OrthoDB" id="185373at2759"/>
<reference evidence="4" key="1">
    <citation type="submission" date="2017-07" db="EMBL/GenBank/DDBJ databases">
        <title>Taro Niue Genome Assembly and Annotation.</title>
        <authorList>
            <person name="Atibalentja N."/>
            <person name="Keating K."/>
            <person name="Fields C.J."/>
        </authorList>
    </citation>
    <scope>NUCLEOTIDE SEQUENCE</scope>
    <source>
        <strain evidence="4">Niue_2</strain>
        <tissue evidence="4">Leaf</tissue>
    </source>
</reference>
<dbReference type="InterPro" id="IPR046960">
    <property type="entry name" value="PPR_At4g14850-like_plant"/>
</dbReference>
<evidence type="ECO:0000256" key="1">
    <source>
        <dbReference type="ARBA" id="ARBA00022737"/>
    </source>
</evidence>
<feature type="repeat" description="PPR" evidence="2">
    <location>
        <begin position="375"/>
        <end position="409"/>
    </location>
</feature>
<dbReference type="InterPro" id="IPR002885">
    <property type="entry name" value="PPR_rpt"/>
</dbReference>
<keyword evidence="5" id="KW-1185">Reference proteome</keyword>
<dbReference type="PROSITE" id="PS51375">
    <property type="entry name" value="PPR"/>
    <property type="match status" value="4"/>
</dbReference>
<keyword evidence="1" id="KW-0677">Repeat</keyword>
<organism evidence="4 5">
    <name type="scientific">Colocasia esculenta</name>
    <name type="common">Wild taro</name>
    <name type="synonym">Arum esculentum</name>
    <dbReference type="NCBI Taxonomy" id="4460"/>
    <lineage>
        <taxon>Eukaryota</taxon>
        <taxon>Viridiplantae</taxon>
        <taxon>Streptophyta</taxon>
        <taxon>Embryophyta</taxon>
        <taxon>Tracheophyta</taxon>
        <taxon>Spermatophyta</taxon>
        <taxon>Magnoliopsida</taxon>
        <taxon>Liliopsida</taxon>
        <taxon>Araceae</taxon>
        <taxon>Aroideae</taxon>
        <taxon>Colocasieae</taxon>
        <taxon>Colocasia</taxon>
    </lineage>
</organism>
<feature type="repeat" description="PPR" evidence="2">
    <location>
        <begin position="274"/>
        <end position="308"/>
    </location>
</feature>
<comment type="caution">
    <text evidence="4">The sequence shown here is derived from an EMBL/GenBank/DDBJ whole genome shotgun (WGS) entry which is preliminary data.</text>
</comment>
<dbReference type="NCBIfam" id="TIGR00756">
    <property type="entry name" value="PPR"/>
    <property type="match status" value="3"/>
</dbReference>
<sequence>MHAKAEAAGATYSFKAKQDAPAPLHGSELRCCVCPSDPYEGMLPMKGRLLRCCLRCTSTPSSFCTWAQTAQTHPQLHPADARLKAFCGRGRLREALLEMGLLGKRMKCKGYDLLLTECMNRGAVRVGRRVHGHMIKARYFPPVYLANRIIVMYVKCGEVSDALKMLEGMSERTVVSWTAVIAGCCQSGYGDVAFELFINMMREGTLPNEFTLASILTACNGPSGLEKGRQIHSLLLKSNLECHVFVGSSLLDMYAKSGEIHEARSIFDGLPERDVVSFTAIISGCAQQGYDKEAVELFRQYHEEGMETNCVTFASLLTALSSLSALEYGRQVHGWIIRHELPFYVVMQNSLIDMYCKCGYLNYSRRVFENMHVRTVISWNALLVGYGKHGLGKEVLGLFRSMVDEKVKPDNVTFMAILSACSHRGLVDEGVDIFNNMLTCYNVEPEVQHYGCIVDLFGRAGRLVEALEFIKQMPFQPTSAIWASLLGACRVHSNVYIGEYVARKLFEMEPQNSGNYVNLSNIYAAAGRWEDVLQARKMMEEKTVSKEPGRSWIELDKTLHTFQAGGHSHPRKTEIYTKLEELSGKIKEAGYVPDLSCVLHDVDDEQKERMLLSHSEKLAIAFGLIVTPQTKAIRVVKNLRICVDCHSFAKFVSRVCQREIILRDNNRFHRIVGGDCSCVDYW</sequence>
<dbReference type="Pfam" id="PF13041">
    <property type="entry name" value="PPR_2"/>
    <property type="match status" value="3"/>
</dbReference>
<dbReference type="GO" id="GO:0003723">
    <property type="term" value="F:RNA binding"/>
    <property type="evidence" value="ECO:0007669"/>
    <property type="project" value="InterPro"/>
</dbReference>
<dbReference type="InterPro" id="IPR011990">
    <property type="entry name" value="TPR-like_helical_dom_sf"/>
</dbReference>